<dbReference type="Pfam" id="PF02311">
    <property type="entry name" value="AraC_binding"/>
    <property type="match status" value="1"/>
</dbReference>
<dbReference type="InterPro" id="IPR018062">
    <property type="entry name" value="HTH_AraC-typ_CS"/>
</dbReference>
<dbReference type="Gene3D" id="2.60.120.280">
    <property type="entry name" value="Regulatory protein AraC"/>
    <property type="match status" value="1"/>
</dbReference>
<name>A0ABQ1FJB1_9BACL</name>
<feature type="domain" description="HTH araC/xylS-type" evidence="4">
    <location>
        <begin position="186"/>
        <end position="284"/>
    </location>
</feature>
<dbReference type="SUPFAM" id="SSF51215">
    <property type="entry name" value="Regulatory protein AraC"/>
    <property type="match status" value="1"/>
</dbReference>
<dbReference type="PANTHER" id="PTHR43280:SF30">
    <property type="entry name" value="MMSAB OPERON REGULATORY PROTEIN"/>
    <property type="match status" value="1"/>
</dbReference>
<dbReference type="PROSITE" id="PS01124">
    <property type="entry name" value="HTH_ARAC_FAMILY_2"/>
    <property type="match status" value="1"/>
</dbReference>
<accession>A0ABQ1FJB1</accession>
<dbReference type="InterPro" id="IPR009057">
    <property type="entry name" value="Homeodomain-like_sf"/>
</dbReference>
<dbReference type="InterPro" id="IPR003313">
    <property type="entry name" value="AraC-bd"/>
</dbReference>
<dbReference type="Pfam" id="PF12833">
    <property type="entry name" value="HTH_18"/>
    <property type="match status" value="1"/>
</dbReference>
<protein>
    <submittedName>
        <fullName evidence="5">Transcriptional regulator</fullName>
    </submittedName>
</protein>
<dbReference type="Gene3D" id="1.10.10.60">
    <property type="entry name" value="Homeodomain-like"/>
    <property type="match status" value="1"/>
</dbReference>
<dbReference type="SMART" id="SM00342">
    <property type="entry name" value="HTH_ARAC"/>
    <property type="match status" value="1"/>
</dbReference>
<comment type="caution">
    <text evidence="5">The sequence shown here is derived from an EMBL/GenBank/DDBJ whole genome shotgun (WGS) entry which is preliminary data.</text>
</comment>
<keyword evidence="3" id="KW-0804">Transcription</keyword>
<dbReference type="InterPro" id="IPR037923">
    <property type="entry name" value="HTH-like"/>
</dbReference>
<proteinExistence type="predicted"/>
<dbReference type="InterPro" id="IPR018060">
    <property type="entry name" value="HTH_AraC"/>
</dbReference>
<evidence type="ECO:0000256" key="3">
    <source>
        <dbReference type="ARBA" id="ARBA00023163"/>
    </source>
</evidence>
<keyword evidence="2" id="KW-0238">DNA-binding</keyword>
<evidence type="ECO:0000256" key="1">
    <source>
        <dbReference type="ARBA" id="ARBA00023015"/>
    </source>
</evidence>
<dbReference type="SUPFAM" id="SSF46689">
    <property type="entry name" value="Homeodomain-like"/>
    <property type="match status" value="1"/>
</dbReference>
<dbReference type="Proteomes" id="UP000615455">
    <property type="component" value="Unassembled WGS sequence"/>
</dbReference>
<evidence type="ECO:0000313" key="6">
    <source>
        <dbReference type="Proteomes" id="UP000615455"/>
    </source>
</evidence>
<dbReference type="RefSeq" id="WP_189020377.1">
    <property type="nucleotide sequence ID" value="NZ_BMHE01000074.1"/>
</dbReference>
<evidence type="ECO:0000259" key="4">
    <source>
        <dbReference type="PROSITE" id="PS01124"/>
    </source>
</evidence>
<sequence length="287" mass="32859">MPKVMDYLISPYPLRMISLPIDPSKLQLRSLIILNVGHLPGRISFRHKATFDKWAFMYLAGGKGSYQVNNGAVQRVESGSLFFLRPGAIYNYGPDANGYWDEYYFTFKGSRIDEWLSTWLTNVDQAKQVGSDDATAFNRIERIFMLMESGLANNIDRAALLLETLLFEFILKNQMTAETTKTQQIIGLMDDLGDSLYQAFDAKSIAKRHHISVSTLRRVVSEYTGYPLNAYIHRLKIAEAKNILVRTNNSVKEIADALGYKDVFYFSRLFKKYVGDAPLIYRNKMQL</sequence>
<gene>
    <name evidence="5" type="ORF">GCM10008018_68690</name>
</gene>
<evidence type="ECO:0000256" key="2">
    <source>
        <dbReference type="ARBA" id="ARBA00023125"/>
    </source>
</evidence>
<keyword evidence="1" id="KW-0805">Transcription regulation</keyword>
<dbReference type="EMBL" id="BMHE01000074">
    <property type="protein sequence ID" value="GGA14050.1"/>
    <property type="molecule type" value="Genomic_DNA"/>
</dbReference>
<dbReference type="PROSITE" id="PS00041">
    <property type="entry name" value="HTH_ARAC_FAMILY_1"/>
    <property type="match status" value="1"/>
</dbReference>
<evidence type="ECO:0000313" key="5">
    <source>
        <dbReference type="EMBL" id="GGA14050.1"/>
    </source>
</evidence>
<organism evidence="5 6">
    <name type="scientific">Paenibacillus marchantiophytorum</name>
    <dbReference type="NCBI Taxonomy" id="1619310"/>
    <lineage>
        <taxon>Bacteria</taxon>
        <taxon>Bacillati</taxon>
        <taxon>Bacillota</taxon>
        <taxon>Bacilli</taxon>
        <taxon>Bacillales</taxon>
        <taxon>Paenibacillaceae</taxon>
        <taxon>Paenibacillus</taxon>
    </lineage>
</organism>
<reference evidence="6" key="1">
    <citation type="journal article" date="2019" name="Int. J. Syst. Evol. Microbiol.">
        <title>The Global Catalogue of Microorganisms (GCM) 10K type strain sequencing project: providing services to taxonomists for standard genome sequencing and annotation.</title>
        <authorList>
            <consortium name="The Broad Institute Genomics Platform"/>
            <consortium name="The Broad Institute Genome Sequencing Center for Infectious Disease"/>
            <person name="Wu L."/>
            <person name="Ma J."/>
        </authorList>
    </citation>
    <scope>NUCLEOTIDE SEQUENCE [LARGE SCALE GENOMIC DNA]</scope>
    <source>
        <strain evidence="6">CGMCC 1.15043</strain>
    </source>
</reference>
<keyword evidence="6" id="KW-1185">Reference proteome</keyword>
<dbReference type="PANTHER" id="PTHR43280">
    <property type="entry name" value="ARAC-FAMILY TRANSCRIPTIONAL REGULATOR"/>
    <property type="match status" value="1"/>
</dbReference>